<evidence type="ECO:0000313" key="3">
    <source>
        <dbReference type="Proteomes" id="UP000299102"/>
    </source>
</evidence>
<reference evidence="2 3" key="1">
    <citation type="journal article" date="2019" name="Commun. Biol.">
        <title>The bagworm genome reveals a unique fibroin gene that provides high tensile strength.</title>
        <authorList>
            <person name="Kono N."/>
            <person name="Nakamura H."/>
            <person name="Ohtoshi R."/>
            <person name="Tomita M."/>
            <person name="Numata K."/>
            <person name="Arakawa K."/>
        </authorList>
    </citation>
    <scope>NUCLEOTIDE SEQUENCE [LARGE SCALE GENOMIC DNA]</scope>
</reference>
<organism evidence="2 3">
    <name type="scientific">Eumeta variegata</name>
    <name type="common">Bagworm moth</name>
    <name type="synonym">Eumeta japonica</name>
    <dbReference type="NCBI Taxonomy" id="151549"/>
    <lineage>
        <taxon>Eukaryota</taxon>
        <taxon>Metazoa</taxon>
        <taxon>Ecdysozoa</taxon>
        <taxon>Arthropoda</taxon>
        <taxon>Hexapoda</taxon>
        <taxon>Insecta</taxon>
        <taxon>Pterygota</taxon>
        <taxon>Neoptera</taxon>
        <taxon>Endopterygota</taxon>
        <taxon>Lepidoptera</taxon>
        <taxon>Glossata</taxon>
        <taxon>Ditrysia</taxon>
        <taxon>Tineoidea</taxon>
        <taxon>Psychidae</taxon>
        <taxon>Oiketicinae</taxon>
        <taxon>Eumeta</taxon>
    </lineage>
</organism>
<accession>A0A4C1VFJ8</accession>
<dbReference type="AlphaFoldDB" id="A0A4C1VFJ8"/>
<feature type="region of interest" description="Disordered" evidence="1">
    <location>
        <begin position="30"/>
        <end position="74"/>
    </location>
</feature>
<gene>
    <name evidence="2" type="ORF">EVAR_21413_1</name>
</gene>
<evidence type="ECO:0000256" key="1">
    <source>
        <dbReference type="SAM" id="MobiDB-lite"/>
    </source>
</evidence>
<name>A0A4C1VFJ8_EUMVA</name>
<comment type="caution">
    <text evidence="2">The sequence shown here is derived from an EMBL/GenBank/DDBJ whole genome shotgun (WGS) entry which is preliminary data.</text>
</comment>
<sequence length="141" mass="16017">MDGGDHLLSSGSHARLPLENTTRKTLHFADAKSNLVLSRSGRTAHRPRHGGHRRKKNRRTDVARHRHKQCSRARPAVTWEKQATRFTGRFVRPIGLLREYMAAAANPFQGITRADGGARAPAGHLEIHRPRQTHYSERFTF</sequence>
<keyword evidence="3" id="KW-1185">Reference proteome</keyword>
<protein>
    <submittedName>
        <fullName evidence="2">Uncharacterized protein</fullName>
    </submittedName>
</protein>
<evidence type="ECO:0000313" key="2">
    <source>
        <dbReference type="EMBL" id="GBP37878.1"/>
    </source>
</evidence>
<proteinExistence type="predicted"/>
<dbReference type="EMBL" id="BGZK01000340">
    <property type="protein sequence ID" value="GBP37878.1"/>
    <property type="molecule type" value="Genomic_DNA"/>
</dbReference>
<dbReference type="Proteomes" id="UP000299102">
    <property type="component" value="Unassembled WGS sequence"/>
</dbReference>
<feature type="compositionally biased region" description="Basic residues" evidence="1">
    <location>
        <begin position="42"/>
        <end position="71"/>
    </location>
</feature>